<comment type="similarity">
    <text evidence="2">Belongs to the cytochrome P450 family.</text>
</comment>
<evidence type="ECO:0000256" key="3">
    <source>
        <dbReference type="ARBA" id="ARBA00022617"/>
    </source>
</evidence>
<feature type="non-terminal residue" evidence="8">
    <location>
        <position position="166"/>
    </location>
</feature>
<dbReference type="GO" id="GO:0004497">
    <property type="term" value="F:monooxygenase activity"/>
    <property type="evidence" value="ECO:0007669"/>
    <property type="project" value="UniProtKB-KW"/>
</dbReference>
<keyword evidence="3" id="KW-0349">Heme</keyword>
<dbReference type="InterPro" id="IPR036396">
    <property type="entry name" value="Cyt_P450_sf"/>
</dbReference>
<evidence type="ECO:0000256" key="7">
    <source>
        <dbReference type="ARBA" id="ARBA00023033"/>
    </source>
</evidence>
<feature type="non-terminal residue" evidence="8">
    <location>
        <position position="1"/>
    </location>
</feature>
<dbReference type="PANTHER" id="PTHR46206:SF1">
    <property type="entry name" value="P450, PUTATIVE (EUROFUNG)-RELATED"/>
    <property type="match status" value="1"/>
</dbReference>
<evidence type="ECO:0000256" key="1">
    <source>
        <dbReference type="ARBA" id="ARBA00001971"/>
    </source>
</evidence>
<keyword evidence="5" id="KW-0560">Oxidoreductase</keyword>
<dbReference type="RefSeq" id="XP_060294050.1">
    <property type="nucleotide sequence ID" value="XM_060435636.1"/>
</dbReference>
<dbReference type="SUPFAM" id="SSF48264">
    <property type="entry name" value="Cytochrome P450"/>
    <property type="match status" value="1"/>
</dbReference>
<organism evidence="8 9">
    <name type="scientific">Lasiosphaeria miniovina</name>
    <dbReference type="NCBI Taxonomy" id="1954250"/>
    <lineage>
        <taxon>Eukaryota</taxon>
        <taxon>Fungi</taxon>
        <taxon>Dikarya</taxon>
        <taxon>Ascomycota</taxon>
        <taxon>Pezizomycotina</taxon>
        <taxon>Sordariomycetes</taxon>
        <taxon>Sordariomycetidae</taxon>
        <taxon>Sordariales</taxon>
        <taxon>Lasiosphaeriaceae</taxon>
        <taxon>Lasiosphaeria</taxon>
    </lineage>
</organism>
<dbReference type="GO" id="GO:0005506">
    <property type="term" value="F:iron ion binding"/>
    <property type="evidence" value="ECO:0007669"/>
    <property type="project" value="InterPro"/>
</dbReference>
<name>A0AA40ABD2_9PEZI</name>
<accession>A0AA40ABD2</accession>
<dbReference type="GO" id="GO:0016705">
    <property type="term" value="F:oxidoreductase activity, acting on paired donors, with incorporation or reduction of molecular oxygen"/>
    <property type="evidence" value="ECO:0007669"/>
    <property type="project" value="InterPro"/>
</dbReference>
<gene>
    <name evidence="8" type="ORF">B0T26DRAFT_597122</name>
</gene>
<dbReference type="EMBL" id="JAUIRO010000005">
    <property type="protein sequence ID" value="KAK0712727.1"/>
    <property type="molecule type" value="Genomic_DNA"/>
</dbReference>
<evidence type="ECO:0000313" key="9">
    <source>
        <dbReference type="Proteomes" id="UP001172101"/>
    </source>
</evidence>
<dbReference type="GO" id="GO:0020037">
    <property type="term" value="F:heme binding"/>
    <property type="evidence" value="ECO:0007669"/>
    <property type="project" value="InterPro"/>
</dbReference>
<evidence type="ECO:0000256" key="2">
    <source>
        <dbReference type="ARBA" id="ARBA00010617"/>
    </source>
</evidence>
<evidence type="ECO:0000256" key="6">
    <source>
        <dbReference type="ARBA" id="ARBA00023004"/>
    </source>
</evidence>
<dbReference type="GeneID" id="85318906"/>
<dbReference type="Proteomes" id="UP001172101">
    <property type="component" value="Unassembled WGS sequence"/>
</dbReference>
<proteinExistence type="inferred from homology"/>
<keyword evidence="4" id="KW-0479">Metal-binding</keyword>
<evidence type="ECO:0000256" key="4">
    <source>
        <dbReference type="ARBA" id="ARBA00022723"/>
    </source>
</evidence>
<dbReference type="AlphaFoldDB" id="A0AA40ABD2"/>
<evidence type="ECO:0000313" key="8">
    <source>
        <dbReference type="EMBL" id="KAK0712727.1"/>
    </source>
</evidence>
<evidence type="ECO:0000256" key="5">
    <source>
        <dbReference type="ARBA" id="ARBA00023002"/>
    </source>
</evidence>
<sequence>VIHPHTSLPWLLRQPPSVLSQRESNNEFLAAKHTFLNCFAAEDSEWIHVAIRDITRVLKKKSNGVVDEIQATLGDLFRKDTRNWKEVELLDVCLALISRVVSRVYVGLPLCRCPAYLGSLARFAKIILVEALLAQLTPKPLRRLLAPLLARYDWKQFSKMDRCVSP</sequence>
<protein>
    <submittedName>
        <fullName evidence="8">Uncharacterized protein</fullName>
    </submittedName>
</protein>
<reference evidence="8" key="1">
    <citation type="submission" date="2023-06" db="EMBL/GenBank/DDBJ databases">
        <title>Genome-scale phylogeny and comparative genomics of the fungal order Sordariales.</title>
        <authorList>
            <consortium name="Lawrence Berkeley National Laboratory"/>
            <person name="Hensen N."/>
            <person name="Bonometti L."/>
            <person name="Westerberg I."/>
            <person name="Brannstrom I.O."/>
            <person name="Guillou S."/>
            <person name="Cros-Aarteil S."/>
            <person name="Calhoun S."/>
            <person name="Haridas S."/>
            <person name="Kuo A."/>
            <person name="Mondo S."/>
            <person name="Pangilinan J."/>
            <person name="Riley R."/>
            <person name="LaButti K."/>
            <person name="Andreopoulos B."/>
            <person name="Lipzen A."/>
            <person name="Chen C."/>
            <person name="Yanf M."/>
            <person name="Daum C."/>
            <person name="Ng V."/>
            <person name="Clum A."/>
            <person name="Steindorff A."/>
            <person name="Ohm R."/>
            <person name="Martin F."/>
            <person name="Silar P."/>
            <person name="Natvig D."/>
            <person name="Lalanne C."/>
            <person name="Gautier V."/>
            <person name="Ament-velasquez S.L."/>
            <person name="Kruys A."/>
            <person name="Hutchinson M.I."/>
            <person name="Powell A.J."/>
            <person name="Barry K."/>
            <person name="Miller A.N."/>
            <person name="Grigoriev I.V."/>
            <person name="Debuchy R."/>
            <person name="Gladieux P."/>
            <person name="Thoren M.H."/>
            <person name="Johannesson H."/>
        </authorList>
    </citation>
    <scope>NUCLEOTIDE SEQUENCE</scope>
    <source>
        <strain evidence="8">SMH2392-1A</strain>
    </source>
</reference>
<dbReference type="PANTHER" id="PTHR46206">
    <property type="entry name" value="CYTOCHROME P450"/>
    <property type="match status" value="1"/>
</dbReference>
<keyword evidence="9" id="KW-1185">Reference proteome</keyword>
<keyword evidence="6" id="KW-0408">Iron</keyword>
<keyword evidence="7" id="KW-0503">Monooxygenase</keyword>
<comment type="cofactor">
    <cofactor evidence="1">
        <name>heme</name>
        <dbReference type="ChEBI" id="CHEBI:30413"/>
    </cofactor>
</comment>
<dbReference type="Gene3D" id="1.10.630.10">
    <property type="entry name" value="Cytochrome P450"/>
    <property type="match status" value="1"/>
</dbReference>
<comment type="caution">
    <text evidence="8">The sequence shown here is derived from an EMBL/GenBank/DDBJ whole genome shotgun (WGS) entry which is preliminary data.</text>
</comment>